<reference evidence="3" key="1">
    <citation type="journal article" date="2010" name="ISME J.">
        <title>Metagenome of the Mediterranean deep chlorophyll maximum studied by direct and fosmid library 454 pyrosequencing.</title>
        <authorList>
            <person name="Ghai R."/>
            <person name="Martin-Cuadrado A.B."/>
            <person name="Molto A.G."/>
            <person name="Heredia I.G."/>
            <person name="Cabrera R."/>
            <person name="Martin J."/>
            <person name="Verdu M."/>
            <person name="Deschamps P."/>
            <person name="Moreira D."/>
            <person name="Lopez-Garcia P."/>
            <person name="Mira A."/>
            <person name="Rodriguez-Valera F."/>
        </authorList>
    </citation>
    <scope>NUCLEOTIDE SEQUENCE</scope>
</reference>
<evidence type="ECO:0000256" key="1">
    <source>
        <dbReference type="ARBA" id="ARBA00008532"/>
    </source>
</evidence>
<protein>
    <recommendedName>
        <fullName evidence="4">Amidinotransferase</fullName>
    </recommendedName>
</protein>
<dbReference type="PANTHER" id="PTHR12737">
    <property type="entry name" value="DIMETHYLARGININE DIMETHYLAMINOHYDROLASE"/>
    <property type="match status" value="1"/>
</dbReference>
<dbReference type="Gene3D" id="3.75.10.10">
    <property type="entry name" value="L-arginine/glycine Amidinotransferase, Chain A"/>
    <property type="match status" value="1"/>
</dbReference>
<name>D6PK28_9ZZZZ</name>
<comment type="similarity">
    <text evidence="1">Belongs to the DDAH family.</text>
</comment>
<evidence type="ECO:0008006" key="4">
    <source>
        <dbReference type="Google" id="ProtNLM"/>
    </source>
</evidence>
<dbReference type="SUPFAM" id="SSF55909">
    <property type="entry name" value="Pentein"/>
    <property type="match status" value="1"/>
</dbReference>
<dbReference type="GO" id="GO:0045429">
    <property type="term" value="P:positive regulation of nitric oxide biosynthetic process"/>
    <property type="evidence" value="ECO:0007669"/>
    <property type="project" value="TreeGrafter"/>
</dbReference>
<evidence type="ECO:0000256" key="2">
    <source>
        <dbReference type="ARBA" id="ARBA00022801"/>
    </source>
</evidence>
<proteinExistence type="inferred from homology"/>
<keyword evidence="2" id="KW-0378">Hydrolase</keyword>
<accession>D6PK28</accession>
<dbReference type="PANTHER" id="PTHR12737:SF9">
    <property type="entry name" value="DIMETHYLARGININASE"/>
    <property type="match status" value="1"/>
</dbReference>
<dbReference type="Pfam" id="PF19420">
    <property type="entry name" value="DDAH_eukar"/>
    <property type="match status" value="1"/>
</dbReference>
<dbReference type="GO" id="GO:0016597">
    <property type="term" value="F:amino acid binding"/>
    <property type="evidence" value="ECO:0007669"/>
    <property type="project" value="TreeGrafter"/>
</dbReference>
<dbReference type="GO" id="GO:0006525">
    <property type="term" value="P:arginine metabolic process"/>
    <property type="evidence" value="ECO:0007669"/>
    <property type="project" value="TreeGrafter"/>
</dbReference>
<dbReference type="InterPro" id="IPR033199">
    <property type="entry name" value="DDAH-like"/>
</dbReference>
<sequence>MVAGATVDLDLAKNQWNNLKSTIEEAGAEVKVVPPSEAYPDLVFTANSGIINDQEVLIANFKYEERRGEEELYSNWFNENGYSVGRIPSEYKFEGRGDAFVHGKYLVGSYGIRSDKEALLYIAEKFNLEPAIVELAEEKFYHLDTCFQQFPTGDAIFYPEAFRDSSLSEFESLFNLIPVSEHDANQLACNAVVINNTVIFPSENIEAIKTVEGLGLNSAVADVSEFLKSGGACQCLVIALN</sequence>
<dbReference type="AlphaFoldDB" id="D6PK28"/>
<dbReference type="EMBL" id="GU943118">
    <property type="protein sequence ID" value="ADD96079.1"/>
    <property type="molecule type" value="Genomic_DNA"/>
</dbReference>
<evidence type="ECO:0000313" key="3">
    <source>
        <dbReference type="EMBL" id="ADD96079.1"/>
    </source>
</evidence>
<dbReference type="GO" id="GO:0000052">
    <property type="term" value="P:citrulline metabolic process"/>
    <property type="evidence" value="ECO:0007669"/>
    <property type="project" value="TreeGrafter"/>
</dbReference>
<dbReference type="GO" id="GO:0016403">
    <property type="term" value="F:dimethylargininase activity"/>
    <property type="evidence" value="ECO:0007669"/>
    <property type="project" value="TreeGrafter"/>
</dbReference>
<organism evidence="3">
    <name type="scientific">uncultured organism MedDCM-OCT-S04-C478</name>
    <dbReference type="NCBI Taxonomy" id="743617"/>
    <lineage>
        <taxon>unclassified sequences</taxon>
        <taxon>environmental samples</taxon>
    </lineage>
</organism>